<keyword evidence="1" id="KW-0812">Transmembrane</keyword>
<accession>A0A7V4ABX8</accession>
<evidence type="ECO:0008006" key="3">
    <source>
        <dbReference type="Google" id="ProtNLM"/>
    </source>
</evidence>
<feature type="transmembrane region" description="Helical" evidence="1">
    <location>
        <begin position="29"/>
        <end position="52"/>
    </location>
</feature>
<gene>
    <name evidence="2" type="ORF">ENT96_01790</name>
</gene>
<proteinExistence type="predicted"/>
<dbReference type="EMBL" id="DTAR01000148">
    <property type="protein sequence ID" value="HGM97766.1"/>
    <property type="molecule type" value="Genomic_DNA"/>
</dbReference>
<reference evidence="2" key="1">
    <citation type="journal article" date="2020" name="mSystems">
        <title>Genome- and Community-Level Interaction Insights into Carbon Utilization and Element Cycling Functions of Hydrothermarchaeota in Hydrothermal Sediment.</title>
        <authorList>
            <person name="Zhou Z."/>
            <person name="Liu Y."/>
            <person name="Xu W."/>
            <person name="Pan J."/>
            <person name="Luo Z.H."/>
            <person name="Li M."/>
        </authorList>
    </citation>
    <scope>NUCLEOTIDE SEQUENCE [LARGE SCALE GENOMIC DNA]</scope>
    <source>
        <strain evidence="2">SpSt-626</strain>
    </source>
</reference>
<comment type="caution">
    <text evidence="2">The sequence shown here is derived from an EMBL/GenBank/DDBJ whole genome shotgun (WGS) entry which is preliminary data.</text>
</comment>
<evidence type="ECO:0000256" key="1">
    <source>
        <dbReference type="SAM" id="Phobius"/>
    </source>
</evidence>
<protein>
    <recommendedName>
        <fullName evidence="3">DUF4870 domain-containing protein</fullName>
    </recommendedName>
</protein>
<dbReference type="AlphaFoldDB" id="A0A7V4ABX8"/>
<organism evidence="2">
    <name type="scientific">candidate division WOR-3 bacterium</name>
    <dbReference type="NCBI Taxonomy" id="2052148"/>
    <lineage>
        <taxon>Bacteria</taxon>
        <taxon>Bacteria division WOR-3</taxon>
    </lineage>
</organism>
<evidence type="ECO:0000313" key="2">
    <source>
        <dbReference type="EMBL" id="HGM97766.1"/>
    </source>
</evidence>
<name>A0A7V4ABX8_UNCW3</name>
<feature type="transmembrane region" description="Helical" evidence="1">
    <location>
        <begin position="58"/>
        <end position="83"/>
    </location>
</feature>
<sequence length="102" mass="12082">MSYLPFLCIIPLLKEKNDDFVVFHARQGFVLFILEIVGVLFFFSLYLLFYGVPFLRYLFFNFFFSLFLLSLLIIMVIGMYFVLKGEKGEILWIGEISKNLKI</sequence>
<keyword evidence="1" id="KW-0472">Membrane</keyword>
<keyword evidence="1" id="KW-1133">Transmembrane helix</keyword>